<accession>A0A9N9I9H8</accession>
<reference evidence="1" key="1">
    <citation type="submission" date="2021-06" db="EMBL/GenBank/DDBJ databases">
        <authorList>
            <person name="Kallberg Y."/>
            <person name="Tangrot J."/>
            <person name="Rosling A."/>
        </authorList>
    </citation>
    <scope>NUCLEOTIDE SEQUENCE</scope>
    <source>
        <strain evidence="1">IN212</strain>
    </source>
</reference>
<organism evidence="1 2">
    <name type="scientific">Racocetra fulgida</name>
    <dbReference type="NCBI Taxonomy" id="60492"/>
    <lineage>
        <taxon>Eukaryota</taxon>
        <taxon>Fungi</taxon>
        <taxon>Fungi incertae sedis</taxon>
        <taxon>Mucoromycota</taxon>
        <taxon>Glomeromycotina</taxon>
        <taxon>Glomeromycetes</taxon>
        <taxon>Diversisporales</taxon>
        <taxon>Gigasporaceae</taxon>
        <taxon>Racocetra</taxon>
    </lineage>
</organism>
<protein>
    <submittedName>
        <fullName evidence="1">352_t:CDS:1</fullName>
    </submittedName>
</protein>
<feature type="non-terminal residue" evidence="1">
    <location>
        <position position="51"/>
    </location>
</feature>
<comment type="caution">
    <text evidence="1">The sequence shown here is derived from an EMBL/GenBank/DDBJ whole genome shotgun (WGS) entry which is preliminary data.</text>
</comment>
<dbReference type="AlphaFoldDB" id="A0A9N9I9H8"/>
<dbReference type="OrthoDB" id="2458415at2759"/>
<dbReference type="EMBL" id="CAJVPZ010026232">
    <property type="protein sequence ID" value="CAG8725047.1"/>
    <property type="molecule type" value="Genomic_DNA"/>
</dbReference>
<keyword evidence="2" id="KW-1185">Reference proteome</keyword>
<evidence type="ECO:0000313" key="2">
    <source>
        <dbReference type="Proteomes" id="UP000789396"/>
    </source>
</evidence>
<sequence length="51" mass="5303">TQSCKAGELCQLIPGSDDCLPGVFCVNGICQQTLADGCVVGGRQRNCAEED</sequence>
<dbReference type="Proteomes" id="UP000789396">
    <property type="component" value="Unassembled WGS sequence"/>
</dbReference>
<evidence type="ECO:0000313" key="1">
    <source>
        <dbReference type="EMBL" id="CAG8725047.1"/>
    </source>
</evidence>
<feature type="non-terminal residue" evidence="1">
    <location>
        <position position="1"/>
    </location>
</feature>
<gene>
    <name evidence="1" type="ORF">RFULGI_LOCUS11726</name>
</gene>
<proteinExistence type="predicted"/>
<name>A0A9N9I9H8_9GLOM</name>